<proteinExistence type="predicted"/>
<dbReference type="PANTHER" id="PTHR36251:SF2">
    <property type="entry name" value="GIFSY-2 PROPHAGE HOST SPECIFICITY PROTEIN J, PHAGE LAMBDA"/>
    <property type="match status" value="1"/>
</dbReference>
<dbReference type="Proteomes" id="UP000805841">
    <property type="component" value="Unassembled WGS sequence"/>
</dbReference>
<keyword evidence="3" id="KW-1185">Reference proteome</keyword>
<dbReference type="InterPro" id="IPR032876">
    <property type="entry name" value="J_dom"/>
</dbReference>
<protein>
    <recommendedName>
        <fullName evidence="1">Tip attachment protein J domain-containing protein</fullName>
    </recommendedName>
</protein>
<dbReference type="RefSeq" id="WP_190427766.1">
    <property type="nucleotide sequence ID" value="NZ_JAAOCA010000180.1"/>
</dbReference>
<dbReference type="InterPro" id="IPR053171">
    <property type="entry name" value="Viral_Tip_Attach_Protein"/>
</dbReference>
<dbReference type="EMBL" id="JAAOCA010000180">
    <property type="protein sequence ID" value="MBD1602581.1"/>
    <property type="molecule type" value="Genomic_DNA"/>
</dbReference>
<accession>A0ABR7ZAK3</accession>
<feature type="non-terminal residue" evidence="2">
    <location>
        <position position="84"/>
    </location>
</feature>
<dbReference type="Pfam" id="PF13550">
    <property type="entry name" value="Phage-tail_3"/>
    <property type="match status" value="1"/>
</dbReference>
<organism evidence="2 3">
    <name type="scientific">Pseudomonas typographi</name>
    <dbReference type="NCBI Taxonomy" id="2715964"/>
    <lineage>
        <taxon>Bacteria</taxon>
        <taxon>Pseudomonadati</taxon>
        <taxon>Pseudomonadota</taxon>
        <taxon>Gammaproteobacteria</taxon>
        <taxon>Pseudomonadales</taxon>
        <taxon>Pseudomonadaceae</taxon>
        <taxon>Pseudomonas</taxon>
    </lineage>
</organism>
<feature type="non-terminal residue" evidence="2">
    <location>
        <position position="1"/>
    </location>
</feature>
<reference evidence="2 3" key="1">
    <citation type="journal article" date="2020" name="Insects">
        <title>Bacteria Belonging to Pseudomonas typographi sp. nov. from the Bark Beetle Ips typographus Have Genomic Potential to Aid in the Host Ecology.</title>
        <authorList>
            <person name="Peral-Aranega E."/>
            <person name="Saati-Santamaria Z."/>
            <person name="Kolarik M."/>
            <person name="Rivas R."/>
            <person name="Garcia-Fraile P."/>
        </authorList>
    </citation>
    <scope>NUCLEOTIDE SEQUENCE [LARGE SCALE GENOMIC DNA]</scope>
    <source>
        <strain evidence="2 3">CA3A</strain>
    </source>
</reference>
<dbReference type="PANTHER" id="PTHR36251">
    <property type="entry name" value="FELS-1 PROPHAGE HOST SPECIFICITY PROTEIN-RELATED"/>
    <property type="match status" value="1"/>
</dbReference>
<name>A0ABR7ZAK3_9PSED</name>
<evidence type="ECO:0000313" key="2">
    <source>
        <dbReference type="EMBL" id="MBD1602581.1"/>
    </source>
</evidence>
<comment type="caution">
    <text evidence="2">The sequence shown here is derived from an EMBL/GenBank/DDBJ whole genome shotgun (WGS) entry which is preliminary data.</text>
</comment>
<evidence type="ECO:0000313" key="3">
    <source>
        <dbReference type="Proteomes" id="UP000805841"/>
    </source>
</evidence>
<evidence type="ECO:0000259" key="1">
    <source>
        <dbReference type="Pfam" id="PF13550"/>
    </source>
</evidence>
<feature type="domain" description="Tip attachment protein J" evidence="1">
    <location>
        <begin position="5"/>
        <end position="69"/>
    </location>
</feature>
<gene>
    <name evidence="2" type="ORF">HAQ05_28360</name>
</gene>
<sequence>YVQNQQSLARYGVRETEITAFGCVSQGQAQRLGQYTLLTNQLETDTIQFSVGLDGVIARPGQIVRVADQNYAGKPIGGRLKASS</sequence>